<comment type="caution">
    <text evidence="2">The sequence shown here is derived from an EMBL/GenBank/DDBJ whole genome shotgun (WGS) entry which is preliminary data.</text>
</comment>
<dbReference type="InterPro" id="IPR036518">
    <property type="entry name" value="CobE/GbiG_C_sf"/>
</dbReference>
<dbReference type="EMBL" id="JAMFMB010000012">
    <property type="protein sequence ID" value="MCL6284105.1"/>
    <property type="molecule type" value="Genomic_DNA"/>
</dbReference>
<feature type="domain" description="CobE/GbiG C-terminal" evidence="1">
    <location>
        <begin position="2"/>
        <end position="117"/>
    </location>
</feature>
<evidence type="ECO:0000259" key="1">
    <source>
        <dbReference type="Pfam" id="PF01890"/>
    </source>
</evidence>
<dbReference type="InterPro" id="IPR002750">
    <property type="entry name" value="CobE/GbiG_C"/>
</dbReference>
<reference evidence="2" key="1">
    <citation type="submission" date="2022-05" db="EMBL/GenBank/DDBJ databases">
        <authorList>
            <person name="Park J.-S."/>
        </authorList>
    </citation>
    <scope>NUCLEOTIDE SEQUENCE</scope>
    <source>
        <strain evidence="2">2012CJ41-6</strain>
    </source>
</reference>
<accession>A0ABT0Q2Q4</accession>
<dbReference type="Proteomes" id="UP001203880">
    <property type="component" value="Unassembled WGS sequence"/>
</dbReference>
<proteinExistence type="predicted"/>
<gene>
    <name evidence="2" type="ORF">M3P21_11245</name>
</gene>
<name>A0ABT0Q2Q4_9RHOB</name>
<keyword evidence="3" id="KW-1185">Reference proteome</keyword>
<dbReference type="SUPFAM" id="SSF159664">
    <property type="entry name" value="CobE/GbiG C-terminal domain-like"/>
    <property type="match status" value="1"/>
</dbReference>
<sequence>MIVAGFGFASAATAESLHDVYHRAARDHFVTALATAEDKAAHPALSALAADLHLPVLRVGAAALSAARTLTQSHRSATERGTGSVAEAAALAGAGPDARLIAPRHISTDRLATCAVAIGGQT</sequence>
<evidence type="ECO:0000313" key="2">
    <source>
        <dbReference type="EMBL" id="MCL6284105.1"/>
    </source>
</evidence>
<organism evidence="2 3">
    <name type="scientific">Ruegeria spongiae</name>
    <dbReference type="NCBI Taxonomy" id="2942209"/>
    <lineage>
        <taxon>Bacteria</taxon>
        <taxon>Pseudomonadati</taxon>
        <taxon>Pseudomonadota</taxon>
        <taxon>Alphaproteobacteria</taxon>
        <taxon>Rhodobacterales</taxon>
        <taxon>Roseobacteraceae</taxon>
        <taxon>Ruegeria</taxon>
    </lineage>
</organism>
<evidence type="ECO:0000313" key="3">
    <source>
        <dbReference type="Proteomes" id="UP001203880"/>
    </source>
</evidence>
<protein>
    <submittedName>
        <fullName evidence="2">Cobalamin biosynthesis protein</fullName>
    </submittedName>
</protein>
<dbReference type="RefSeq" id="WP_249710073.1">
    <property type="nucleotide sequence ID" value="NZ_JAMFMB010000012.1"/>
</dbReference>
<dbReference type="Gene3D" id="3.30.420.180">
    <property type="entry name" value="CobE/GbiG C-terminal domain"/>
    <property type="match status" value="1"/>
</dbReference>
<dbReference type="Pfam" id="PF01890">
    <property type="entry name" value="CbiG_C"/>
    <property type="match status" value="1"/>
</dbReference>